<dbReference type="AlphaFoldDB" id="A0AAV7KKW7"/>
<evidence type="ECO:0000313" key="2">
    <source>
        <dbReference type="EMBL" id="KAJ1079476.1"/>
    </source>
</evidence>
<evidence type="ECO:0000256" key="1">
    <source>
        <dbReference type="SAM" id="MobiDB-lite"/>
    </source>
</evidence>
<keyword evidence="3" id="KW-1185">Reference proteome</keyword>
<dbReference type="EMBL" id="JANPWB010000127">
    <property type="protein sequence ID" value="KAJ1079476.1"/>
    <property type="molecule type" value="Genomic_DNA"/>
</dbReference>
<evidence type="ECO:0000313" key="3">
    <source>
        <dbReference type="Proteomes" id="UP001066276"/>
    </source>
</evidence>
<comment type="caution">
    <text evidence="2">The sequence shown here is derived from an EMBL/GenBank/DDBJ whole genome shotgun (WGS) entry which is preliminary data.</text>
</comment>
<sequence>MATLGRLAQSLPDGCDPGSDFGPRVQEELGPKPPFAAGQGSSHQTRPPPSPAYLPDVTHDSGAHIRDGAVRVSPAGLRVQLTGQAQAFGSHFQDNSSGSAGRRLLGDGVAMEAKGCQDSGWRTLYRHSGPSSEGRTSVLEAH</sequence>
<proteinExistence type="predicted"/>
<organism evidence="2 3">
    <name type="scientific">Pleurodeles waltl</name>
    <name type="common">Iberian ribbed newt</name>
    <dbReference type="NCBI Taxonomy" id="8319"/>
    <lineage>
        <taxon>Eukaryota</taxon>
        <taxon>Metazoa</taxon>
        <taxon>Chordata</taxon>
        <taxon>Craniata</taxon>
        <taxon>Vertebrata</taxon>
        <taxon>Euteleostomi</taxon>
        <taxon>Amphibia</taxon>
        <taxon>Batrachia</taxon>
        <taxon>Caudata</taxon>
        <taxon>Salamandroidea</taxon>
        <taxon>Salamandridae</taxon>
        <taxon>Pleurodelinae</taxon>
        <taxon>Pleurodeles</taxon>
    </lineage>
</organism>
<reference evidence="2 3" key="1">
    <citation type="journal article" date="2022" name="bioRxiv">
        <title>Sequencing and chromosome-scale assembly of the giantPleurodeles waltlgenome.</title>
        <authorList>
            <person name="Brown T."/>
            <person name="Elewa A."/>
            <person name="Iarovenko S."/>
            <person name="Subramanian E."/>
            <person name="Araus A.J."/>
            <person name="Petzold A."/>
            <person name="Susuki M."/>
            <person name="Suzuki K.-i.T."/>
            <person name="Hayashi T."/>
            <person name="Toyoda A."/>
            <person name="Oliveira C."/>
            <person name="Osipova E."/>
            <person name="Leigh N.D."/>
            <person name="Simon A."/>
            <person name="Yun M.H."/>
        </authorList>
    </citation>
    <scope>NUCLEOTIDE SEQUENCE [LARGE SCALE GENOMIC DNA]</scope>
    <source>
        <strain evidence="2">20211129_DDA</strain>
        <tissue evidence="2">Liver</tissue>
    </source>
</reference>
<gene>
    <name evidence="2" type="ORF">NDU88_000291</name>
</gene>
<name>A0AAV7KKW7_PLEWA</name>
<accession>A0AAV7KKW7</accession>
<dbReference type="Proteomes" id="UP001066276">
    <property type="component" value="Unassembled WGS sequence"/>
</dbReference>
<feature type="region of interest" description="Disordered" evidence="1">
    <location>
        <begin position="1"/>
        <end position="61"/>
    </location>
</feature>
<protein>
    <submittedName>
        <fullName evidence="2">Uncharacterized protein</fullName>
    </submittedName>
</protein>